<dbReference type="RefSeq" id="WP_078829733.1">
    <property type="nucleotide sequence ID" value="NZ_FUWH01000001.1"/>
</dbReference>
<proteinExistence type="predicted"/>
<keyword evidence="2" id="KW-0812">Transmembrane</keyword>
<evidence type="ECO:0000256" key="2">
    <source>
        <dbReference type="SAM" id="Phobius"/>
    </source>
</evidence>
<organism evidence="3 4">
    <name type="scientific">Sediminibacterium ginsengisoli</name>
    <dbReference type="NCBI Taxonomy" id="413434"/>
    <lineage>
        <taxon>Bacteria</taxon>
        <taxon>Pseudomonadati</taxon>
        <taxon>Bacteroidota</taxon>
        <taxon>Chitinophagia</taxon>
        <taxon>Chitinophagales</taxon>
        <taxon>Chitinophagaceae</taxon>
        <taxon>Sediminibacterium</taxon>
    </lineage>
</organism>
<dbReference type="Proteomes" id="UP000190888">
    <property type="component" value="Unassembled WGS sequence"/>
</dbReference>
<name>A0A1T4K1D1_9BACT</name>
<evidence type="ECO:0000256" key="1">
    <source>
        <dbReference type="SAM" id="MobiDB-lite"/>
    </source>
</evidence>
<gene>
    <name evidence="3" type="ORF">SAMN04488132_101388</name>
</gene>
<feature type="transmembrane region" description="Helical" evidence="2">
    <location>
        <begin position="36"/>
        <end position="57"/>
    </location>
</feature>
<dbReference type="EMBL" id="FUWH01000001">
    <property type="protein sequence ID" value="SJZ36286.1"/>
    <property type="molecule type" value="Genomic_DNA"/>
</dbReference>
<protein>
    <submittedName>
        <fullName evidence="3">Outer membrane transport energization protein TonB</fullName>
    </submittedName>
</protein>
<dbReference type="AlphaFoldDB" id="A0A1T4K1D1"/>
<keyword evidence="2" id="KW-1133">Transmembrane helix</keyword>
<keyword evidence="2" id="KW-0472">Membrane</keyword>
<sequence length="276" mass="31119">MEKQKILSADILDILFEGKNKEYGAYELRKTYEKRITYALSGTAVICLLLFAGSILARDGKKQDPQLYVDKQIELESVKKDPPPEELPKPEQKPVEEKPIATVKNLTPQIVPDKEVTPEDEVKSIDEMVDVKIGKENLDGEKGVDIVTPPVEKSIGVGEGLKVKEPDYEKDIFYNVQIAASFNGGMDAWRKYLERNLNRDLPSENGAPPAQYTVTVSFIVDREGRISDVKAENDPGFGTKEEAVRVILKGPNWIPAQQNGHKVIYRHRQRITFQVE</sequence>
<evidence type="ECO:0000313" key="3">
    <source>
        <dbReference type="EMBL" id="SJZ36286.1"/>
    </source>
</evidence>
<dbReference type="SUPFAM" id="SSF74653">
    <property type="entry name" value="TolA/TonB C-terminal domain"/>
    <property type="match status" value="1"/>
</dbReference>
<keyword evidence="4" id="KW-1185">Reference proteome</keyword>
<dbReference type="STRING" id="413434.SAMN04488132_101388"/>
<feature type="region of interest" description="Disordered" evidence="1">
    <location>
        <begin position="74"/>
        <end position="95"/>
    </location>
</feature>
<reference evidence="3 4" key="1">
    <citation type="submission" date="2017-02" db="EMBL/GenBank/DDBJ databases">
        <authorList>
            <person name="Peterson S.W."/>
        </authorList>
    </citation>
    <scope>NUCLEOTIDE SEQUENCE [LARGE SCALE GENOMIC DNA]</scope>
    <source>
        <strain evidence="3 4">DSM 22335</strain>
    </source>
</reference>
<accession>A0A1T4K1D1</accession>
<evidence type="ECO:0000313" key="4">
    <source>
        <dbReference type="Proteomes" id="UP000190888"/>
    </source>
</evidence>
<dbReference type="Gene3D" id="3.30.1150.10">
    <property type="match status" value="1"/>
</dbReference>